<dbReference type="AlphaFoldDB" id="A0A7J8YNA5"/>
<dbReference type="GO" id="GO:0005524">
    <property type="term" value="F:ATP binding"/>
    <property type="evidence" value="ECO:0007669"/>
    <property type="project" value="InterPro"/>
</dbReference>
<evidence type="ECO:0000313" key="2">
    <source>
        <dbReference type="EMBL" id="MBA0701083.1"/>
    </source>
</evidence>
<keyword evidence="3" id="KW-1185">Reference proteome</keyword>
<name>A0A7J8YNA5_GOSAI</name>
<dbReference type="GO" id="GO:0003968">
    <property type="term" value="F:RNA-directed RNA polymerase activity"/>
    <property type="evidence" value="ECO:0007669"/>
    <property type="project" value="InterPro"/>
</dbReference>
<reference evidence="2 3" key="1">
    <citation type="journal article" date="2019" name="Genome Biol. Evol.">
        <title>Insights into the evolution of the New World diploid cottons (Gossypium, subgenus Houzingenia) based on genome sequencing.</title>
        <authorList>
            <person name="Grover C.E."/>
            <person name="Arick M.A. 2nd"/>
            <person name="Thrash A."/>
            <person name="Conover J.L."/>
            <person name="Sanders W.S."/>
            <person name="Peterson D.G."/>
            <person name="Frelichowski J.E."/>
            <person name="Scheffler J.A."/>
            <person name="Scheffler B.E."/>
            <person name="Wendel J.F."/>
        </authorList>
    </citation>
    <scope>NUCLEOTIDE SEQUENCE [LARGE SCALE GENOMIC DNA]</scope>
    <source>
        <strain evidence="2">185</strain>
        <tissue evidence="2">Leaf</tissue>
    </source>
</reference>
<sequence>MEGYMSKLWDFSCISVI</sequence>
<dbReference type="GO" id="GO:0004482">
    <property type="term" value="F:mRNA 5'-cap (guanine-N7-)-methyltransferase activity"/>
    <property type="evidence" value="ECO:0007669"/>
    <property type="project" value="InterPro"/>
</dbReference>
<dbReference type="Proteomes" id="UP000593577">
    <property type="component" value="Unassembled WGS sequence"/>
</dbReference>
<accession>A0A7J8YNA5</accession>
<dbReference type="EMBL" id="JABFAA010179781">
    <property type="protein sequence ID" value="MBA0701083.1"/>
    <property type="molecule type" value="Genomic_DNA"/>
</dbReference>
<evidence type="ECO:0000313" key="3">
    <source>
        <dbReference type="Proteomes" id="UP000593577"/>
    </source>
</evidence>
<dbReference type="PROSITE" id="PS50526">
    <property type="entry name" value="RDRP_SSRNA_NEG_NONSEG"/>
    <property type="match status" value="1"/>
</dbReference>
<organism evidence="2 3">
    <name type="scientific">Gossypium aridum</name>
    <name type="common">American cotton</name>
    <name type="synonym">Erioxylum aridum</name>
    <dbReference type="NCBI Taxonomy" id="34290"/>
    <lineage>
        <taxon>Eukaryota</taxon>
        <taxon>Viridiplantae</taxon>
        <taxon>Streptophyta</taxon>
        <taxon>Embryophyta</taxon>
        <taxon>Tracheophyta</taxon>
        <taxon>Spermatophyta</taxon>
        <taxon>Magnoliopsida</taxon>
        <taxon>eudicotyledons</taxon>
        <taxon>Gunneridae</taxon>
        <taxon>Pentapetalae</taxon>
        <taxon>rosids</taxon>
        <taxon>malvids</taxon>
        <taxon>Malvales</taxon>
        <taxon>Malvaceae</taxon>
        <taxon>Malvoideae</taxon>
        <taxon>Gossypium</taxon>
    </lineage>
</organism>
<proteinExistence type="predicted"/>
<comment type="caution">
    <text evidence="2">The sequence shown here is derived from an EMBL/GenBank/DDBJ whole genome shotgun (WGS) entry which is preliminary data.</text>
</comment>
<protein>
    <recommendedName>
        <fullName evidence="1">RdRp catalytic domain-containing protein</fullName>
    </recommendedName>
</protein>
<feature type="domain" description="RdRp catalytic" evidence="1">
    <location>
        <begin position="1"/>
        <end position="17"/>
    </location>
</feature>
<evidence type="ECO:0000259" key="1">
    <source>
        <dbReference type="PROSITE" id="PS50526"/>
    </source>
</evidence>
<dbReference type="InterPro" id="IPR014023">
    <property type="entry name" value="Mononeg_RNA_pol_cat"/>
</dbReference>
<gene>
    <name evidence="2" type="ORF">Goari_026956</name>
</gene>